<sequence>MKVNLSSVYVDDQEKALRFYTEVLGFVKRSDIPLGADRWLTVVSPEEPDGTELVLEPDSHPAVRPYKEALVADGIPLTSFAVDDVREEFARLSELGVRFVQEPVEMGEITVAVLDDTCGNLIQIASHQTQDGA</sequence>
<name>A0A0T6LR90_WENVI</name>
<gene>
    <name evidence="2" type="ORF">AQ490_24055</name>
</gene>
<protein>
    <submittedName>
        <fullName evidence="2">Bleomycin resistance protein</fullName>
    </submittedName>
</protein>
<evidence type="ECO:0000313" key="3">
    <source>
        <dbReference type="Proteomes" id="UP000050867"/>
    </source>
</evidence>
<dbReference type="InterPro" id="IPR004360">
    <property type="entry name" value="Glyas_Fos-R_dOase_dom"/>
</dbReference>
<reference evidence="2 3" key="1">
    <citation type="submission" date="2015-10" db="EMBL/GenBank/DDBJ databases">
        <title>Draft genome sequence of pyrrolomycin-producing Streptomyces vitaminophilus.</title>
        <authorList>
            <person name="Graham D.E."/>
            <person name="Mahan K.M."/>
            <person name="Klingeman D.M."/>
            <person name="Hettich R.L."/>
            <person name="Parry R.J."/>
        </authorList>
    </citation>
    <scope>NUCLEOTIDE SEQUENCE [LARGE SCALE GENOMIC DNA]</scope>
    <source>
        <strain evidence="2 3">ATCC 31673</strain>
    </source>
</reference>
<dbReference type="InterPro" id="IPR029068">
    <property type="entry name" value="Glyas_Bleomycin-R_OHBP_Dase"/>
</dbReference>
<evidence type="ECO:0000259" key="1">
    <source>
        <dbReference type="PROSITE" id="PS51819"/>
    </source>
</evidence>
<feature type="domain" description="VOC" evidence="1">
    <location>
        <begin position="2"/>
        <end position="127"/>
    </location>
</feature>
<dbReference type="CDD" id="cd07263">
    <property type="entry name" value="VOC_like"/>
    <property type="match status" value="1"/>
</dbReference>
<dbReference type="eggNOG" id="COG0346">
    <property type="taxonomic scope" value="Bacteria"/>
</dbReference>
<dbReference type="STRING" id="76728.AQ490_24055"/>
<organism evidence="2 3">
    <name type="scientific">Wenjunlia vitaminophila</name>
    <name type="common">Streptomyces vitaminophilus</name>
    <dbReference type="NCBI Taxonomy" id="76728"/>
    <lineage>
        <taxon>Bacteria</taxon>
        <taxon>Bacillati</taxon>
        <taxon>Actinomycetota</taxon>
        <taxon>Actinomycetes</taxon>
        <taxon>Kitasatosporales</taxon>
        <taxon>Streptomycetaceae</taxon>
        <taxon>Wenjunlia</taxon>
    </lineage>
</organism>
<dbReference type="Proteomes" id="UP000050867">
    <property type="component" value="Unassembled WGS sequence"/>
</dbReference>
<dbReference type="EMBL" id="LLZU01000020">
    <property type="protein sequence ID" value="KRV48619.1"/>
    <property type="molecule type" value="Genomic_DNA"/>
</dbReference>
<dbReference type="SUPFAM" id="SSF54593">
    <property type="entry name" value="Glyoxalase/Bleomycin resistance protein/Dihydroxybiphenyl dioxygenase"/>
    <property type="match status" value="1"/>
</dbReference>
<keyword evidence="3" id="KW-1185">Reference proteome</keyword>
<dbReference type="InterPro" id="IPR037523">
    <property type="entry name" value="VOC_core"/>
</dbReference>
<dbReference type="PANTHER" id="PTHR36437:SF2">
    <property type="entry name" value="GLYOXALASE_BLEOMYCIN RESISTANCE PROTEIN_DIOXYGENASE"/>
    <property type="match status" value="1"/>
</dbReference>
<proteinExistence type="predicted"/>
<dbReference type="AlphaFoldDB" id="A0A0T6LR90"/>
<dbReference type="PROSITE" id="PS51819">
    <property type="entry name" value="VOC"/>
    <property type="match status" value="1"/>
</dbReference>
<dbReference type="OrthoDB" id="197463at2"/>
<dbReference type="Pfam" id="PF00903">
    <property type="entry name" value="Glyoxalase"/>
    <property type="match status" value="1"/>
</dbReference>
<dbReference type="Gene3D" id="3.10.180.10">
    <property type="entry name" value="2,3-Dihydroxybiphenyl 1,2-Dioxygenase, domain 1"/>
    <property type="match status" value="1"/>
</dbReference>
<accession>A0A0T6LR90</accession>
<dbReference type="RefSeq" id="WP_018386350.1">
    <property type="nucleotide sequence ID" value="NZ_LLZU01000020.1"/>
</dbReference>
<dbReference type="PANTHER" id="PTHR36437">
    <property type="entry name" value="GLYOXALASE/BLEOMYCIN RESISTANCE PROTEIN/DIOXYGENASE"/>
    <property type="match status" value="1"/>
</dbReference>
<comment type="caution">
    <text evidence="2">The sequence shown here is derived from an EMBL/GenBank/DDBJ whole genome shotgun (WGS) entry which is preliminary data.</text>
</comment>
<evidence type="ECO:0000313" key="2">
    <source>
        <dbReference type="EMBL" id="KRV48619.1"/>
    </source>
</evidence>